<dbReference type="Pfam" id="PF02195">
    <property type="entry name" value="ParB_N"/>
    <property type="match status" value="1"/>
</dbReference>
<proteinExistence type="predicted"/>
<reference evidence="3 4" key="1">
    <citation type="submission" date="2020-01" db="EMBL/GenBank/DDBJ databases">
        <title>Sulfitobacter sediminilitoris sp. nov., isolated from a tidal flat.</title>
        <authorList>
            <person name="Park S."/>
            <person name="Yoon J.-H."/>
        </authorList>
    </citation>
    <scope>NUCLEOTIDE SEQUENCE [LARGE SCALE GENOMIC DNA]</scope>
    <source>
        <strain evidence="3 4">JBTF-M27</strain>
    </source>
</reference>
<accession>A0A6P0CCE2</accession>
<dbReference type="InterPro" id="IPR037972">
    <property type="entry name" value="RepB_N"/>
</dbReference>
<keyword evidence="4" id="KW-1185">Reference proteome</keyword>
<organism evidence="3 4">
    <name type="scientific">Sulfitobacter sediminilitoris</name>
    <dbReference type="NCBI Taxonomy" id="2698830"/>
    <lineage>
        <taxon>Bacteria</taxon>
        <taxon>Pseudomonadati</taxon>
        <taxon>Pseudomonadota</taxon>
        <taxon>Alphaproteobacteria</taxon>
        <taxon>Rhodobacterales</taxon>
        <taxon>Roseobacteraceae</taxon>
        <taxon>Sulfitobacter</taxon>
    </lineage>
</organism>
<dbReference type="PANTHER" id="PTHR33375">
    <property type="entry name" value="CHROMOSOME-PARTITIONING PROTEIN PARB-RELATED"/>
    <property type="match status" value="1"/>
</dbReference>
<dbReference type="RefSeq" id="WP_164354787.1">
    <property type="nucleotide sequence ID" value="NZ_JAABNT010000010.1"/>
</dbReference>
<dbReference type="Gene3D" id="1.10.10.2830">
    <property type="match status" value="1"/>
</dbReference>
<gene>
    <name evidence="3" type="ORF">GV827_15845</name>
</gene>
<dbReference type="SUPFAM" id="SSF110849">
    <property type="entry name" value="ParB/Sulfiredoxin"/>
    <property type="match status" value="1"/>
</dbReference>
<dbReference type="AlphaFoldDB" id="A0A6P0CCE2"/>
<feature type="region of interest" description="Disordered" evidence="1">
    <location>
        <begin position="241"/>
        <end position="266"/>
    </location>
</feature>
<evidence type="ECO:0000259" key="2">
    <source>
        <dbReference type="SMART" id="SM00470"/>
    </source>
</evidence>
<dbReference type="EMBL" id="JAABNT010000010">
    <property type="protein sequence ID" value="NEK23869.1"/>
    <property type="molecule type" value="Genomic_DNA"/>
</dbReference>
<dbReference type="InterPro" id="IPR036086">
    <property type="entry name" value="ParB/Sulfiredoxin_sf"/>
</dbReference>
<sequence length="301" mass="32749">MARKRKLDAGGVTPAPEAPAEDGPAMGGMWGGTAMNMLKHRLSETRESIAKGVMSGTLALELPTRQIIDQAGTDRVGDWKNDPEFAALVDNIRRRGQVQPIRVRPVKADWKPQHDYPLQSGEQFVIQSGRRRLAACEALGIKVKAVIATEAGDRALADLEERFHENTMRKNLSGFEELLSVGLIADALGDLTQEEIADRLGVPQGDVSLGRACVELHDQIVAKVDIANTPKREFRTIIPQLRAGAKKEPKPKPAPKGAEVSRNDLKVNVKPAKSGVSVSIRTGREVDPSWLAEKIADLLAE</sequence>
<comment type="caution">
    <text evidence="3">The sequence shown here is derived from an EMBL/GenBank/DDBJ whole genome shotgun (WGS) entry which is preliminary data.</text>
</comment>
<dbReference type="SMART" id="SM00470">
    <property type="entry name" value="ParB"/>
    <property type="match status" value="1"/>
</dbReference>
<dbReference type="Proteomes" id="UP000468591">
    <property type="component" value="Unassembled WGS sequence"/>
</dbReference>
<protein>
    <submittedName>
        <fullName evidence="3">ParB N-terminal domain-containing protein</fullName>
    </submittedName>
</protein>
<feature type="domain" description="ParB-like N-terminal" evidence="2">
    <location>
        <begin position="60"/>
        <end position="162"/>
    </location>
</feature>
<evidence type="ECO:0000313" key="3">
    <source>
        <dbReference type="EMBL" id="NEK23869.1"/>
    </source>
</evidence>
<evidence type="ECO:0000256" key="1">
    <source>
        <dbReference type="SAM" id="MobiDB-lite"/>
    </source>
</evidence>
<dbReference type="InterPro" id="IPR003115">
    <property type="entry name" value="ParB_N"/>
</dbReference>
<dbReference type="Gene3D" id="3.90.1530.30">
    <property type="match status" value="1"/>
</dbReference>
<dbReference type="CDD" id="cd16405">
    <property type="entry name" value="RepB_like_N"/>
    <property type="match status" value="1"/>
</dbReference>
<name>A0A6P0CCE2_9RHOB</name>
<dbReference type="GO" id="GO:0005694">
    <property type="term" value="C:chromosome"/>
    <property type="evidence" value="ECO:0007669"/>
    <property type="project" value="TreeGrafter"/>
</dbReference>
<dbReference type="SUPFAM" id="SSF109709">
    <property type="entry name" value="KorB DNA-binding domain-like"/>
    <property type="match status" value="1"/>
</dbReference>
<dbReference type="PANTHER" id="PTHR33375:SF1">
    <property type="entry name" value="CHROMOSOME-PARTITIONING PROTEIN PARB-RELATED"/>
    <property type="match status" value="1"/>
</dbReference>
<feature type="region of interest" description="Disordered" evidence="1">
    <location>
        <begin position="1"/>
        <end position="25"/>
    </location>
</feature>
<evidence type="ECO:0000313" key="4">
    <source>
        <dbReference type="Proteomes" id="UP000468591"/>
    </source>
</evidence>
<dbReference type="GO" id="GO:0007059">
    <property type="term" value="P:chromosome segregation"/>
    <property type="evidence" value="ECO:0007669"/>
    <property type="project" value="TreeGrafter"/>
</dbReference>
<dbReference type="InterPro" id="IPR050336">
    <property type="entry name" value="Chromosome_partition/occlusion"/>
</dbReference>